<evidence type="ECO:0000313" key="3">
    <source>
        <dbReference type="WBParaSite" id="Gr19_v10_g15250.t1"/>
    </source>
</evidence>
<keyword evidence="2" id="KW-1185">Reference proteome</keyword>
<accession>A0A914H8R5</accession>
<sequence>MSEIQYQDWLGVLDFFYSNWLASIFPDGSWKSRGISRRHLLPSFGILIFVLVPAFGGYAVPEPEHHASVALARVGRQTIARVS</sequence>
<dbReference type="Proteomes" id="UP000887572">
    <property type="component" value="Unplaced"/>
</dbReference>
<evidence type="ECO:0000313" key="2">
    <source>
        <dbReference type="Proteomes" id="UP000887572"/>
    </source>
</evidence>
<feature type="transmembrane region" description="Helical" evidence="1">
    <location>
        <begin position="40"/>
        <end position="60"/>
    </location>
</feature>
<organism evidence="2 3">
    <name type="scientific">Globodera rostochiensis</name>
    <name type="common">Golden nematode worm</name>
    <name type="synonym">Heterodera rostochiensis</name>
    <dbReference type="NCBI Taxonomy" id="31243"/>
    <lineage>
        <taxon>Eukaryota</taxon>
        <taxon>Metazoa</taxon>
        <taxon>Ecdysozoa</taxon>
        <taxon>Nematoda</taxon>
        <taxon>Chromadorea</taxon>
        <taxon>Rhabditida</taxon>
        <taxon>Tylenchina</taxon>
        <taxon>Tylenchomorpha</taxon>
        <taxon>Tylenchoidea</taxon>
        <taxon>Heteroderidae</taxon>
        <taxon>Heteroderinae</taxon>
        <taxon>Globodera</taxon>
    </lineage>
</organism>
<protein>
    <submittedName>
        <fullName evidence="3">Uncharacterized protein</fullName>
    </submittedName>
</protein>
<proteinExistence type="predicted"/>
<dbReference type="AlphaFoldDB" id="A0A914H8R5"/>
<dbReference type="WBParaSite" id="Gr19_v10_g15250.t1">
    <property type="protein sequence ID" value="Gr19_v10_g15250.t1"/>
    <property type="gene ID" value="Gr19_v10_g15250"/>
</dbReference>
<keyword evidence="1" id="KW-1133">Transmembrane helix</keyword>
<evidence type="ECO:0000256" key="1">
    <source>
        <dbReference type="SAM" id="Phobius"/>
    </source>
</evidence>
<reference evidence="3" key="1">
    <citation type="submission" date="2022-11" db="UniProtKB">
        <authorList>
            <consortium name="WormBaseParasite"/>
        </authorList>
    </citation>
    <scope>IDENTIFICATION</scope>
</reference>
<keyword evidence="1" id="KW-0812">Transmembrane</keyword>
<name>A0A914H8R5_GLORO</name>
<keyword evidence="1" id="KW-0472">Membrane</keyword>